<organism evidence="1 2">
    <name type="scientific">Clostridium perfringens (strain ATCC 13124 / DSM 756 / JCM 1290 / NCIMB 6125 / NCTC 8237 / Type A)</name>
    <dbReference type="NCBI Taxonomy" id="195103"/>
    <lineage>
        <taxon>Bacteria</taxon>
        <taxon>Bacillati</taxon>
        <taxon>Bacillota</taxon>
        <taxon>Clostridia</taxon>
        <taxon>Eubacteriales</taxon>
        <taxon>Clostridiaceae</taxon>
        <taxon>Clostridium</taxon>
    </lineage>
</organism>
<protein>
    <submittedName>
        <fullName evidence="1">Uncharacterized protein</fullName>
    </submittedName>
</protein>
<gene>
    <name evidence="1" type="ordered locus">CPF_0230</name>
</gene>
<sequence>MFTKGFDEAYNRALELQKLFYGEKEKYNEELKNENRDIKHLVNKINEEKIYILETLVPKYAKNMSILERQSIKATLGEEVSSEYIINDYNIRPIKELLLIDYDEKSIIKNIKNPFIKVFKINKINKNLDEETMEIQSARDEMKKISQCAQDDKLKLIRIYKLICSATNLGEAIEERFRDFIPMIQSSRLIYGDCNIEKRSYRIGNVMKCYDGIMQFLVKICETKYRSAEGKRVKYIKDSLIDEHLEELDLWKQSFNEI</sequence>
<accession>A0A0H2YT68</accession>
<dbReference type="Proteomes" id="UP000001823">
    <property type="component" value="Chromosome"/>
</dbReference>
<dbReference type="GeneID" id="93000469"/>
<dbReference type="EMBL" id="CP000246">
    <property type="protein sequence ID" value="ABG84205.1"/>
    <property type="molecule type" value="Genomic_DNA"/>
</dbReference>
<proteinExistence type="predicted"/>
<keyword evidence="2" id="KW-1185">Reference proteome</keyword>
<dbReference type="KEGG" id="cpf:CPF_0230"/>
<name>A0A0H2YT68_CLOP1</name>
<evidence type="ECO:0000313" key="2">
    <source>
        <dbReference type="Proteomes" id="UP000001823"/>
    </source>
</evidence>
<dbReference type="AlphaFoldDB" id="A0A0H2YT68"/>
<dbReference type="RefSeq" id="WP_003458253.1">
    <property type="nucleotide sequence ID" value="NC_008261.1"/>
</dbReference>
<evidence type="ECO:0000313" key="1">
    <source>
        <dbReference type="EMBL" id="ABG84205.1"/>
    </source>
</evidence>
<dbReference type="HOGENOM" id="CLU_1076481_0_0_9"/>
<reference evidence="1 2" key="1">
    <citation type="journal article" date="2006" name="Genome Res.">
        <title>Skewed genomic variability in strains of the toxigenic bacterial pathogen, Clostridium perfringens.</title>
        <authorList>
            <person name="Myers G.S."/>
            <person name="Rasko D.A."/>
            <person name="Cheung J.K."/>
            <person name="Ravel J."/>
            <person name="Seshadri R."/>
            <person name="Deboy R.T."/>
            <person name="Ren Q."/>
            <person name="Varga J."/>
            <person name="Awad M.M."/>
            <person name="Brinkac L.M."/>
            <person name="Daugherty S.C."/>
            <person name="Haft D.H."/>
            <person name="Dodson R.J."/>
            <person name="Madupu R."/>
            <person name="Nelson W.C."/>
            <person name="Rosovitz M.J."/>
            <person name="Sullivan S.A."/>
            <person name="Khouri H."/>
            <person name="Dimitrov G.I."/>
            <person name="Watkins K.L."/>
            <person name="Mulligan S."/>
            <person name="Benton J."/>
            <person name="Radune D."/>
            <person name="Fisher D.J."/>
            <person name="Atkins H.S."/>
            <person name="Hiscox T."/>
            <person name="Jost B.H."/>
            <person name="Billington S.J."/>
            <person name="Songer J.G."/>
            <person name="McClane B.A."/>
            <person name="Titball R.W."/>
            <person name="Rood J.I."/>
            <person name="Melville S.B."/>
            <person name="Paulsen I.T."/>
        </authorList>
    </citation>
    <scope>NUCLEOTIDE SEQUENCE [LARGE SCALE GENOMIC DNA]</scope>
    <source>
        <strain evidence="2">ATCC 13124 / DSM 756 / JCM 1290 / NCIMB 6125 / NCTC 8237 / S 107 / Type A</strain>
    </source>
</reference>
<dbReference type="PaxDb" id="195103-CPF_0230"/>